<proteinExistence type="predicted"/>
<organism evidence="1 2">
    <name type="scientific">Bifidobacterium canis</name>
    <dbReference type="NCBI Taxonomy" id="2610880"/>
    <lineage>
        <taxon>Bacteria</taxon>
        <taxon>Bacillati</taxon>
        <taxon>Actinomycetota</taxon>
        <taxon>Actinomycetes</taxon>
        <taxon>Bifidobacteriales</taxon>
        <taxon>Bifidobacteriaceae</taxon>
        <taxon>Bifidobacterium</taxon>
    </lineage>
</organism>
<gene>
    <name evidence="1" type="ORF">GSD1FS_0675</name>
</gene>
<sequence length="40" mass="4648">MPFKITREKPENIEARRQAAMHEGKTFTNVNDLMEDLTNA</sequence>
<dbReference type="EMBL" id="WNLP01000002">
    <property type="protein sequence ID" value="MUH59354.1"/>
    <property type="molecule type" value="Genomic_DNA"/>
</dbReference>
<evidence type="ECO:0000313" key="2">
    <source>
        <dbReference type="Proteomes" id="UP000487882"/>
    </source>
</evidence>
<protein>
    <submittedName>
        <fullName evidence="1">XRE family transcriptional regulator</fullName>
    </submittedName>
</protein>
<accession>A0A7K1J3Y8</accession>
<name>A0A7K1J3Y8_9BIFI</name>
<comment type="caution">
    <text evidence="1">The sequence shown here is derived from an EMBL/GenBank/DDBJ whole genome shotgun (WGS) entry which is preliminary data.</text>
</comment>
<reference evidence="1 2" key="1">
    <citation type="submission" date="2019-09" db="EMBL/GenBank/DDBJ databases">
        <title>Bifidobacterium canis sp. nov., isolated from the digestive tract of German Shepherd dog puppy.</title>
        <authorList>
            <person name="Bunesova V."/>
        </authorList>
    </citation>
    <scope>NUCLEOTIDE SEQUENCE [LARGE SCALE GENOMIC DNA]</scope>
    <source>
        <strain evidence="1 2">GSD1FS</strain>
    </source>
</reference>
<evidence type="ECO:0000313" key="1">
    <source>
        <dbReference type="EMBL" id="MUH59354.1"/>
    </source>
</evidence>
<keyword evidence="2" id="KW-1185">Reference proteome</keyword>
<dbReference type="AlphaFoldDB" id="A0A7K1J3Y8"/>
<dbReference type="Proteomes" id="UP000487882">
    <property type="component" value="Unassembled WGS sequence"/>
</dbReference>